<dbReference type="SUPFAM" id="SSF53686">
    <property type="entry name" value="Tryptophan synthase beta subunit-like PLP-dependent enzymes"/>
    <property type="match status" value="1"/>
</dbReference>
<dbReference type="GO" id="GO:0006565">
    <property type="term" value="P:L-serine catabolic process"/>
    <property type="evidence" value="ECO:0007669"/>
    <property type="project" value="TreeGrafter"/>
</dbReference>
<name>A0A7W9ZGS6_NOVIT</name>
<keyword evidence="2" id="KW-0663">Pyridoxal phosphate</keyword>
<dbReference type="Gene3D" id="3.40.50.1100">
    <property type="match status" value="2"/>
</dbReference>
<evidence type="ECO:0000259" key="4">
    <source>
        <dbReference type="Pfam" id="PF00291"/>
    </source>
</evidence>
<protein>
    <submittedName>
        <fullName evidence="5">Threonine dehydratase</fullName>
        <ecNumber evidence="5">4.3.1.19</ecNumber>
    </submittedName>
</protein>
<evidence type="ECO:0000313" key="5">
    <source>
        <dbReference type="EMBL" id="MBB6210342.1"/>
    </source>
</evidence>
<proteinExistence type="predicted"/>
<dbReference type="PANTHER" id="PTHR48078">
    <property type="entry name" value="THREONINE DEHYDRATASE, MITOCHONDRIAL-RELATED"/>
    <property type="match status" value="1"/>
</dbReference>
<keyword evidence="6" id="KW-1185">Reference proteome</keyword>
<dbReference type="EC" id="4.3.1.19" evidence="5"/>
<dbReference type="InterPro" id="IPR050147">
    <property type="entry name" value="Ser/Thr_Dehydratase"/>
</dbReference>
<dbReference type="Pfam" id="PF00291">
    <property type="entry name" value="PALP"/>
    <property type="match status" value="1"/>
</dbReference>
<sequence>MTSFHTASPVPSSVAMQTLSAESLPPHGLPSWTDIAAALKLVRPHVQPSPLLSWPLLNDRTGCEVLVKHENHNPTGAFKVRGGIVYLTRLLAEQPDLPGVITATRGNHGQSVARAAQALGLRCVIVVPTCNSPEKNALMRALGAELVVEGRDVQESSEIADRMARDSGLHKIPSFHPWLVAGVATYGLELFEAAPDLDAVLVPVGMGSGVCGVLAARDALGVKAQVYGVVADGAPAYGLSWQEKRVVCSDRADTIADGVACRSPVPQVVSALVQRSAGVLSVSDDEIAAAMRHYFTDTHNVAEGAGAVPLAALLRHADQFRGKKVGLILSGGNADSSLFHQVLQGQSIDGFRCYSDWMPVI</sequence>
<comment type="cofactor">
    <cofactor evidence="1">
        <name>pyridoxal 5'-phosphate</name>
        <dbReference type="ChEBI" id="CHEBI:597326"/>
    </cofactor>
</comment>
<evidence type="ECO:0000256" key="2">
    <source>
        <dbReference type="ARBA" id="ARBA00022898"/>
    </source>
</evidence>
<dbReference type="GO" id="GO:0003941">
    <property type="term" value="F:L-serine ammonia-lyase activity"/>
    <property type="evidence" value="ECO:0007669"/>
    <property type="project" value="TreeGrafter"/>
</dbReference>
<dbReference type="NCBIfam" id="NF004771">
    <property type="entry name" value="PRK06110.1"/>
    <property type="match status" value="1"/>
</dbReference>
<dbReference type="CDD" id="cd01562">
    <property type="entry name" value="Thr-dehyd"/>
    <property type="match status" value="1"/>
</dbReference>
<dbReference type="RefSeq" id="WP_184263172.1">
    <property type="nucleotide sequence ID" value="NZ_JACIIX010000005.1"/>
</dbReference>
<evidence type="ECO:0000256" key="1">
    <source>
        <dbReference type="ARBA" id="ARBA00001933"/>
    </source>
</evidence>
<gene>
    <name evidence="5" type="ORF">FHS48_001757</name>
</gene>
<dbReference type="AlphaFoldDB" id="A0A7W9ZGS6"/>
<comment type="caution">
    <text evidence="5">The sequence shown here is derived from an EMBL/GenBank/DDBJ whole genome shotgun (WGS) entry which is preliminary data.</text>
</comment>
<evidence type="ECO:0000256" key="3">
    <source>
        <dbReference type="ARBA" id="ARBA00023239"/>
    </source>
</evidence>
<feature type="domain" description="Tryptophan synthase beta chain-like PALP" evidence="4">
    <location>
        <begin position="43"/>
        <end position="331"/>
    </location>
</feature>
<dbReference type="InterPro" id="IPR001926">
    <property type="entry name" value="TrpB-like_PALP"/>
</dbReference>
<keyword evidence="3 5" id="KW-0456">Lyase</keyword>
<dbReference type="EMBL" id="JACIIX010000005">
    <property type="protein sequence ID" value="MBB6210342.1"/>
    <property type="molecule type" value="Genomic_DNA"/>
</dbReference>
<accession>A0A7W9ZGS6</accession>
<dbReference type="GO" id="GO:0006567">
    <property type="term" value="P:L-threonine catabolic process"/>
    <property type="evidence" value="ECO:0007669"/>
    <property type="project" value="TreeGrafter"/>
</dbReference>
<dbReference type="InterPro" id="IPR036052">
    <property type="entry name" value="TrpB-like_PALP_sf"/>
</dbReference>
<reference evidence="5 6" key="1">
    <citation type="submission" date="2020-08" db="EMBL/GenBank/DDBJ databases">
        <title>Genomic Encyclopedia of Type Strains, Phase IV (KMG-IV): sequencing the most valuable type-strain genomes for metagenomic binning, comparative biology and taxonomic classification.</title>
        <authorList>
            <person name="Goeker M."/>
        </authorList>
    </citation>
    <scope>NUCLEOTIDE SEQUENCE [LARGE SCALE GENOMIC DNA]</scope>
    <source>
        <strain evidence="5 6">DSM 11590</strain>
    </source>
</reference>
<dbReference type="PANTHER" id="PTHR48078:SF7">
    <property type="entry name" value="BLL6502 PROTEIN"/>
    <property type="match status" value="1"/>
</dbReference>
<organism evidence="5 6">
    <name type="scientific">Novispirillum itersonii</name>
    <name type="common">Aquaspirillum itersonii</name>
    <dbReference type="NCBI Taxonomy" id="189"/>
    <lineage>
        <taxon>Bacteria</taxon>
        <taxon>Pseudomonadati</taxon>
        <taxon>Pseudomonadota</taxon>
        <taxon>Alphaproteobacteria</taxon>
        <taxon>Rhodospirillales</taxon>
        <taxon>Novispirillaceae</taxon>
        <taxon>Novispirillum</taxon>
    </lineage>
</organism>
<dbReference type="GO" id="GO:0004794">
    <property type="term" value="F:threonine deaminase activity"/>
    <property type="evidence" value="ECO:0007669"/>
    <property type="project" value="UniProtKB-EC"/>
</dbReference>
<dbReference type="Proteomes" id="UP000544872">
    <property type="component" value="Unassembled WGS sequence"/>
</dbReference>
<evidence type="ECO:0000313" key="6">
    <source>
        <dbReference type="Proteomes" id="UP000544872"/>
    </source>
</evidence>
<dbReference type="GO" id="GO:0009097">
    <property type="term" value="P:isoleucine biosynthetic process"/>
    <property type="evidence" value="ECO:0007669"/>
    <property type="project" value="TreeGrafter"/>
</dbReference>